<dbReference type="SFLD" id="SFLDG01135">
    <property type="entry name" value="C1.5.6:_HAD__Beta-PGM__Phospha"/>
    <property type="match status" value="1"/>
</dbReference>
<keyword evidence="3" id="KW-0479">Metal-binding</keyword>
<dbReference type="RefSeq" id="WP_207327543.1">
    <property type="nucleotide sequence ID" value="NZ_JAFMYW010000001.1"/>
</dbReference>
<evidence type="ECO:0000256" key="1">
    <source>
        <dbReference type="ARBA" id="ARBA00001946"/>
    </source>
</evidence>
<dbReference type="SFLD" id="SFLDG01129">
    <property type="entry name" value="C1.5:_HAD__Beta-PGM__Phosphata"/>
    <property type="match status" value="1"/>
</dbReference>
<dbReference type="SUPFAM" id="SSF56784">
    <property type="entry name" value="HAD-like"/>
    <property type="match status" value="1"/>
</dbReference>
<dbReference type="Gene3D" id="1.10.150.240">
    <property type="entry name" value="Putative phosphatase, domain 2"/>
    <property type="match status" value="1"/>
</dbReference>
<dbReference type="InterPro" id="IPR036412">
    <property type="entry name" value="HAD-like_sf"/>
</dbReference>
<evidence type="ECO:0000256" key="3">
    <source>
        <dbReference type="ARBA" id="ARBA00022723"/>
    </source>
</evidence>
<dbReference type="Pfam" id="PF00702">
    <property type="entry name" value="Hydrolase"/>
    <property type="match status" value="1"/>
</dbReference>
<keyword evidence="5" id="KW-0119">Carbohydrate metabolism</keyword>
<evidence type="ECO:0000256" key="2">
    <source>
        <dbReference type="ARBA" id="ARBA00006171"/>
    </source>
</evidence>
<dbReference type="CDD" id="cd07505">
    <property type="entry name" value="HAD_BPGM-like"/>
    <property type="match status" value="1"/>
</dbReference>
<gene>
    <name evidence="6" type="ORF">J2I46_03525</name>
</gene>
<dbReference type="InterPro" id="IPR006439">
    <property type="entry name" value="HAD-SF_hydro_IA"/>
</dbReference>
<proteinExistence type="inferred from homology"/>
<accession>A0ABS3JCA3</accession>
<dbReference type="InterPro" id="IPR051600">
    <property type="entry name" value="Beta-PGM-like"/>
</dbReference>
<dbReference type="SFLD" id="SFLDS00003">
    <property type="entry name" value="Haloacid_Dehalogenase"/>
    <property type="match status" value="1"/>
</dbReference>
<dbReference type="PANTHER" id="PTHR46193:SF18">
    <property type="entry name" value="HEXITOL PHOSPHATASE B"/>
    <property type="match status" value="1"/>
</dbReference>
<comment type="cofactor">
    <cofactor evidence="1">
        <name>Mg(2+)</name>
        <dbReference type="ChEBI" id="CHEBI:18420"/>
    </cofactor>
</comment>
<dbReference type="InterPro" id="IPR023214">
    <property type="entry name" value="HAD_sf"/>
</dbReference>
<protein>
    <submittedName>
        <fullName evidence="6">HAD family phosphatase</fullName>
    </submittedName>
</protein>
<evidence type="ECO:0000313" key="7">
    <source>
        <dbReference type="Proteomes" id="UP000664628"/>
    </source>
</evidence>
<evidence type="ECO:0000313" key="6">
    <source>
        <dbReference type="EMBL" id="MBO0947635.1"/>
    </source>
</evidence>
<name>A0ABS3JCA3_9BACT</name>
<evidence type="ECO:0000256" key="4">
    <source>
        <dbReference type="ARBA" id="ARBA00022842"/>
    </source>
</evidence>
<keyword evidence="4" id="KW-0460">Magnesium</keyword>
<keyword evidence="7" id="KW-1185">Reference proteome</keyword>
<dbReference type="NCBIfam" id="TIGR01509">
    <property type="entry name" value="HAD-SF-IA-v3"/>
    <property type="match status" value="1"/>
</dbReference>
<sequence length="225" mass="24907">MTDTNNTLYLIFDMDGTLIDSNPTHREAYTQFFARHGIKISDDDFTQHISGRINTEIMTFFFGQKGKKLTDKQIEELVVEKETLFQQLYSPIIRPIAGLPGFLMAVKAAGIPMALATSAPLLNVDFVFDKLGIRQFFQHVITDGDVPKGKPDPAVFRIAADRMGADPVRCLVFEDSAKGVEAAQHAGMKVIALKTSHEPEATEKADLVIDAYTQIKVDQLSGMLT</sequence>
<dbReference type="Proteomes" id="UP000664628">
    <property type="component" value="Unassembled WGS sequence"/>
</dbReference>
<dbReference type="PANTHER" id="PTHR46193">
    <property type="entry name" value="6-PHOSPHOGLUCONATE PHOSPHATASE"/>
    <property type="match status" value="1"/>
</dbReference>
<dbReference type="EMBL" id="JAFMYW010000001">
    <property type="protein sequence ID" value="MBO0947635.1"/>
    <property type="molecule type" value="Genomic_DNA"/>
</dbReference>
<evidence type="ECO:0000256" key="5">
    <source>
        <dbReference type="ARBA" id="ARBA00023277"/>
    </source>
</evidence>
<reference evidence="6 7" key="1">
    <citation type="submission" date="2021-03" db="EMBL/GenBank/DDBJ databases">
        <title>Fibrella sp. HMF5405 genome sequencing and assembly.</title>
        <authorList>
            <person name="Kang H."/>
            <person name="Kim H."/>
            <person name="Bae S."/>
            <person name="Joh K."/>
        </authorList>
    </citation>
    <scope>NUCLEOTIDE SEQUENCE [LARGE SCALE GENOMIC DNA]</scope>
    <source>
        <strain evidence="6 7">HMF5405</strain>
    </source>
</reference>
<dbReference type="InterPro" id="IPR023198">
    <property type="entry name" value="PGP-like_dom2"/>
</dbReference>
<dbReference type="Gene3D" id="3.40.50.1000">
    <property type="entry name" value="HAD superfamily/HAD-like"/>
    <property type="match status" value="1"/>
</dbReference>
<dbReference type="NCBIfam" id="TIGR01549">
    <property type="entry name" value="HAD-SF-IA-v1"/>
    <property type="match status" value="1"/>
</dbReference>
<organism evidence="6 7">
    <name type="scientific">Fibrella forsythiae</name>
    <dbReference type="NCBI Taxonomy" id="2817061"/>
    <lineage>
        <taxon>Bacteria</taxon>
        <taxon>Pseudomonadati</taxon>
        <taxon>Bacteroidota</taxon>
        <taxon>Cytophagia</taxon>
        <taxon>Cytophagales</taxon>
        <taxon>Spirosomataceae</taxon>
        <taxon>Fibrella</taxon>
    </lineage>
</organism>
<comment type="similarity">
    <text evidence="2">Belongs to the HAD-like hydrolase superfamily. CbbY/CbbZ/Gph/YieH family.</text>
</comment>
<comment type="caution">
    <text evidence="6">The sequence shown here is derived from an EMBL/GenBank/DDBJ whole genome shotgun (WGS) entry which is preliminary data.</text>
</comment>